<dbReference type="WBParaSite" id="SCUD_0000133301-mRNA-1">
    <property type="protein sequence ID" value="SCUD_0000133301-mRNA-1"/>
    <property type="gene ID" value="SCUD_0000133301"/>
</dbReference>
<reference evidence="3" key="1">
    <citation type="submission" date="2016-06" db="UniProtKB">
        <authorList>
            <consortium name="WormBaseParasite"/>
        </authorList>
    </citation>
    <scope>IDENTIFICATION</scope>
</reference>
<dbReference type="Proteomes" id="UP000279833">
    <property type="component" value="Unassembled WGS sequence"/>
</dbReference>
<evidence type="ECO:0000313" key="1">
    <source>
        <dbReference type="EMBL" id="VDO67012.1"/>
    </source>
</evidence>
<protein>
    <submittedName>
        <fullName evidence="3">Gamma tubulin complex component C-terminal domain-containing protein</fullName>
    </submittedName>
</protein>
<name>A0A183JF68_9TREM</name>
<evidence type="ECO:0000313" key="2">
    <source>
        <dbReference type="Proteomes" id="UP000279833"/>
    </source>
</evidence>
<evidence type="ECO:0000313" key="3">
    <source>
        <dbReference type="WBParaSite" id="SCUD_0000133301-mRNA-1"/>
    </source>
</evidence>
<reference evidence="1 2" key="2">
    <citation type="submission" date="2018-11" db="EMBL/GenBank/DDBJ databases">
        <authorList>
            <consortium name="Pathogen Informatics"/>
        </authorList>
    </citation>
    <scope>NUCLEOTIDE SEQUENCE [LARGE SCALE GENOMIC DNA]</scope>
    <source>
        <strain evidence="1">Dakar</strain>
        <strain evidence="2">Dakar, Senegal</strain>
    </source>
</reference>
<proteinExistence type="predicted"/>
<keyword evidence="2" id="KW-1185">Reference proteome</keyword>
<gene>
    <name evidence="1" type="ORF">SCUD_LOCUS1334</name>
</gene>
<organism evidence="3">
    <name type="scientific">Schistosoma curassoni</name>
    <dbReference type="NCBI Taxonomy" id="6186"/>
    <lineage>
        <taxon>Eukaryota</taxon>
        <taxon>Metazoa</taxon>
        <taxon>Spiralia</taxon>
        <taxon>Lophotrochozoa</taxon>
        <taxon>Platyhelminthes</taxon>
        <taxon>Trematoda</taxon>
        <taxon>Digenea</taxon>
        <taxon>Strigeidida</taxon>
        <taxon>Schistosomatoidea</taxon>
        <taxon>Schistosomatidae</taxon>
        <taxon>Schistosoma</taxon>
    </lineage>
</organism>
<dbReference type="AlphaFoldDB" id="A0A183JF68"/>
<dbReference type="EMBL" id="UZAK01001052">
    <property type="protein sequence ID" value="VDO67012.1"/>
    <property type="molecule type" value="Genomic_DNA"/>
</dbReference>
<sequence>MQIEQVNNDEVAILVQVLDLTFQLDTLVSVHDQLLLGLLEYVQHCILIYNNLK</sequence>
<accession>A0A183JF68</accession>